<accession>A0A1V6QSG0</accession>
<evidence type="ECO:0000256" key="5">
    <source>
        <dbReference type="ARBA" id="ARBA00023163"/>
    </source>
</evidence>
<evidence type="ECO:0000256" key="3">
    <source>
        <dbReference type="ARBA" id="ARBA00023015"/>
    </source>
</evidence>
<evidence type="ECO:0000256" key="4">
    <source>
        <dbReference type="ARBA" id="ARBA00023125"/>
    </source>
</evidence>
<name>A0A1V6QSG0_9EURO</name>
<dbReference type="Proteomes" id="UP000191612">
    <property type="component" value="Unassembled WGS sequence"/>
</dbReference>
<evidence type="ECO:0000313" key="10">
    <source>
        <dbReference type="Proteomes" id="UP000191612"/>
    </source>
</evidence>
<feature type="region of interest" description="Disordered" evidence="7">
    <location>
        <begin position="56"/>
        <end position="97"/>
    </location>
</feature>
<dbReference type="Pfam" id="PF04082">
    <property type="entry name" value="Fungal_trans"/>
    <property type="match status" value="1"/>
</dbReference>
<evidence type="ECO:0000256" key="2">
    <source>
        <dbReference type="ARBA" id="ARBA00022833"/>
    </source>
</evidence>
<dbReference type="GO" id="GO:0008270">
    <property type="term" value="F:zinc ion binding"/>
    <property type="evidence" value="ECO:0007669"/>
    <property type="project" value="InterPro"/>
</dbReference>
<organism evidence="9 10">
    <name type="scientific">Penicillium solitum</name>
    <dbReference type="NCBI Taxonomy" id="60172"/>
    <lineage>
        <taxon>Eukaryota</taxon>
        <taxon>Fungi</taxon>
        <taxon>Dikarya</taxon>
        <taxon>Ascomycota</taxon>
        <taxon>Pezizomycotina</taxon>
        <taxon>Eurotiomycetes</taxon>
        <taxon>Eurotiomycetidae</taxon>
        <taxon>Eurotiales</taxon>
        <taxon>Aspergillaceae</taxon>
        <taxon>Penicillium</taxon>
    </lineage>
</organism>
<comment type="caution">
    <text evidence="9">The sequence shown here is derived from an EMBL/GenBank/DDBJ whole genome shotgun (WGS) entry which is preliminary data.</text>
</comment>
<reference evidence="10" key="1">
    <citation type="journal article" date="2017" name="Nat. Microbiol.">
        <title>Global analysis of biosynthetic gene clusters reveals vast potential of secondary metabolite production in Penicillium species.</title>
        <authorList>
            <person name="Nielsen J.C."/>
            <person name="Grijseels S."/>
            <person name="Prigent S."/>
            <person name="Ji B."/>
            <person name="Dainat J."/>
            <person name="Nielsen K.F."/>
            <person name="Frisvad J.C."/>
            <person name="Workman M."/>
            <person name="Nielsen J."/>
        </authorList>
    </citation>
    <scope>NUCLEOTIDE SEQUENCE [LARGE SCALE GENOMIC DNA]</scope>
    <source>
        <strain evidence="10">IBT 29525</strain>
    </source>
</reference>
<protein>
    <recommendedName>
        <fullName evidence="8">Xylanolytic transcriptional activator regulatory domain-containing protein</fullName>
    </recommendedName>
</protein>
<dbReference type="SMART" id="SM00906">
    <property type="entry name" value="Fungal_trans"/>
    <property type="match status" value="1"/>
</dbReference>
<dbReference type="GO" id="GO:0001228">
    <property type="term" value="F:DNA-binding transcription activator activity, RNA polymerase II-specific"/>
    <property type="evidence" value="ECO:0007669"/>
    <property type="project" value="TreeGrafter"/>
</dbReference>
<evidence type="ECO:0000313" key="9">
    <source>
        <dbReference type="EMBL" id="OQD92144.1"/>
    </source>
</evidence>
<dbReference type="InterPro" id="IPR007219">
    <property type="entry name" value="XnlR_reg_dom"/>
</dbReference>
<feature type="domain" description="Xylanolytic transcriptional activator regulatory" evidence="8">
    <location>
        <begin position="299"/>
        <end position="373"/>
    </location>
</feature>
<feature type="compositionally biased region" description="Polar residues" evidence="7">
    <location>
        <begin position="74"/>
        <end position="84"/>
    </location>
</feature>
<keyword evidence="1" id="KW-0479">Metal-binding</keyword>
<dbReference type="AlphaFoldDB" id="A0A1V6QSG0"/>
<evidence type="ECO:0000256" key="7">
    <source>
        <dbReference type="SAM" id="MobiDB-lite"/>
    </source>
</evidence>
<dbReference type="GO" id="GO:0000978">
    <property type="term" value="F:RNA polymerase II cis-regulatory region sequence-specific DNA binding"/>
    <property type="evidence" value="ECO:0007669"/>
    <property type="project" value="TreeGrafter"/>
</dbReference>
<gene>
    <name evidence="9" type="ORF">PENSOL_c044G00948</name>
</gene>
<proteinExistence type="predicted"/>
<evidence type="ECO:0000256" key="6">
    <source>
        <dbReference type="ARBA" id="ARBA00023242"/>
    </source>
</evidence>
<keyword evidence="4" id="KW-0238">DNA-binding</keyword>
<dbReference type="EMBL" id="MDYO01000044">
    <property type="protein sequence ID" value="OQD92144.1"/>
    <property type="molecule type" value="Genomic_DNA"/>
</dbReference>
<dbReference type="PANTHER" id="PTHR31944:SF131">
    <property type="entry name" value="HEME-RESPONSIVE ZINC FINGER TRANSCRIPTION FACTOR HAP1"/>
    <property type="match status" value="1"/>
</dbReference>
<evidence type="ECO:0000259" key="8">
    <source>
        <dbReference type="SMART" id="SM00906"/>
    </source>
</evidence>
<dbReference type="CDD" id="cd12148">
    <property type="entry name" value="fungal_TF_MHR"/>
    <property type="match status" value="1"/>
</dbReference>
<keyword evidence="6" id="KW-0539">Nucleus</keyword>
<keyword evidence="5" id="KW-0804">Transcription</keyword>
<dbReference type="InterPro" id="IPR051430">
    <property type="entry name" value="Fungal_TF_Env_Response"/>
</dbReference>
<feature type="region of interest" description="Disordered" evidence="7">
    <location>
        <begin position="1"/>
        <end position="25"/>
    </location>
</feature>
<dbReference type="STRING" id="60172.A0A1V6QSG0"/>
<keyword evidence="3" id="KW-0805">Transcription regulation</keyword>
<keyword evidence="2" id="KW-0862">Zinc</keyword>
<dbReference type="GO" id="GO:0006351">
    <property type="term" value="P:DNA-templated transcription"/>
    <property type="evidence" value="ECO:0007669"/>
    <property type="project" value="InterPro"/>
</dbReference>
<dbReference type="GO" id="GO:0005634">
    <property type="term" value="C:nucleus"/>
    <property type="evidence" value="ECO:0007669"/>
    <property type="project" value="TreeGrafter"/>
</dbReference>
<keyword evidence="10" id="KW-1185">Reference proteome</keyword>
<dbReference type="PANTHER" id="PTHR31944">
    <property type="entry name" value="HEME-RESPONSIVE ZINC FINGER TRANSCRIPTION FACTOR HAP1"/>
    <property type="match status" value="1"/>
</dbReference>
<sequence length="500" mass="56676">MSESIPRQAMNRVPISSQRVVKPSAKKRRPPLACIQCYQRNADSCTYRGNLAKSSSVDGMLSDDHSGSAGAVAMSSQTPVSLTETPGRPRASSDWNGKMTHLKGQEAITKFYGYSYPLNFYQQFAELRSYIVQIKSKNPAINTLRDEIYPPANDDYRLRRLVHDTVLEDILRQLVPMKQVADTLVRTYIGRFEIIHRVLNISAFMADYNRHWASPLCTPTSFLVQFLLLAAAAASFHPEICINVMSEQTVRDHALDWIEAAESWLNSSTSQPPQSWDTLVTHCLLLIAKRANYVQEDSFWTYTGTLVRWAMAAGYHRESPSTARISPYYREMRRRLWMTIVELDIQASVERGMPPSVRMEDFNIKSPLNLDHDKLQESGQNPLEGMPLATFTDTSFQAHMYRSLHVRLKVCAFVNGCGEQDDFDRVLRLGEELEEALQDIPEWNNPRQQQTTIDDGGLRGLNLPEDASSTIPDGAELLGSMFLEDLGFIDDSTDYGFFHV</sequence>
<evidence type="ECO:0000256" key="1">
    <source>
        <dbReference type="ARBA" id="ARBA00022723"/>
    </source>
</evidence>